<keyword evidence="2" id="KW-1003">Cell membrane</keyword>
<protein>
    <submittedName>
        <fullName evidence="9">Uncharacterized protein LOC108051530</fullName>
    </submittedName>
</protein>
<evidence type="ECO:0000256" key="2">
    <source>
        <dbReference type="ARBA" id="ARBA00022475"/>
    </source>
</evidence>
<keyword evidence="7" id="KW-0325">Glycoprotein</keyword>
<evidence type="ECO:0000256" key="6">
    <source>
        <dbReference type="ARBA" id="ARBA00023170"/>
    </source>
</evidence>
<keyword evidence="3 8" id="KW-0812">Transmembrane</keyword>
<gene>
    <name evidence="9" type="primary">LOC108051530</name>
</gene>
<comment type="subcellular location">
    <subcellularLocation>
        <location evidence="1">Cell membrane</location>
        <topology evidence="1">Multi-pass membrane protein</topology>
    </subcellularLocation>
</comment>
<reference evidence="9" key="1">
    <citation type="submission" date="2025-08" db="UniProtKB">
        <authorList>
            <consortium name="RefSeq"/>
        </authorList>
    </citation>
    <scope>IDENTIFICATION</scope>
</reference>
<name>A0A6P4FVD2_DRORH</name>
<evidence type="ECO:0000256" key="4">
    <source>
        <dbReference type="ARBA" id="ARBA00022989"/>
    </source>
</evidence>
<dbReference type="OMA" id="YYMVQAG"/>
<dbReference type="PANTHER" id="PTHR42643:SF41">
    <property type="entry name" value="IONOTROPIC RECEPTOR 20A-RELATED"/>
    <property type="match status" value="1"/>
</dbReference>
<keyword evidence="4 8" id="KW-1133">Transmembrane helix</keyword>
<evidence type="ECO:0000256" key="8">
    <source>
        <dbReference type="SAM" id="Phobius"/>
    </source>
</evidence>
<feature type="transmembrane region" description="Helical" evidence="8">
    <location>
        <begin position="294"/>
        <end position="313"/>
    </location>
</feature>
<dbReference type="GO" id="GO:0005886">
    <property type="term" value="C:plasma membrane"/>
    <property type="evidence" value="ECO:0007669"/>
    <property type="project" value="UniProtKB-SubCell"/>
</dbReference>
<dbReference type="OrthoDB" id="7852744at2759"/>
<dbReference type="AlphaFoldDB" id="A0A6P4FVD2"/>
<evidence type="ECO:0000256" key="5">
    <source>
        <dbReference type="ARBA" id="ARBA00023136"/>
    </source>
</evidence>
<dbReference type="RefSeq" id="XP_016989151.1">
    <property type="nucleotide sequence ID" value="XM_017133662.1"/>
</dbReference>
<dbReference type="InterPro" id="IPR052192">
    <property type="entry name" value="Insect_Ionotropic_Sensory_Rcpt"/>
</dbReference>
<dbReference type="PANTHER" id="PTHR42643">
    <property type="entry name" value="IONOTROPIC RECEPTOR 20A-RELATED"/>
    <property type="match status" value="1"/>
</dbReference>
<sequence length="545" mass="62916">MLQTSYSLHNKLVSLLSHAPELTTVFFYAPVEGKCHLEETLSSATWGIPLVIWRSNRTVILNGFLGEGLLVLACLPGFQWRAFLGSLSRSLKYLRQARVLIELMVTRDELLVHQVLQYSLSQEMINANAIFEDFVDSQIVSRFEAYPKFKVVNHSFTEDTQESDLYPDKMLDLRGGRIRTVPDYSEPNTILYQDEQGNKQILGYVWDIMEAYAKKQNAQLEVVNKYADSRTLNFIELLDVAKSGLVDVAASIQPMSMGDHDRTHEMSYPVNLASWCTMLPVERHLHVSELLSRVLPYPTCALMLFLWIFYQMVRGRWRRHQRLQRIGWLVLATLISTNYLGRLLHLFADPPSLPPIDSLAALIESPLRIISIQKEYTSIEFTQRTKYSAAFRLTSRTEDLIEMRNALNTSFGYTVTSEKWKLYDELQKRSSRPLFRYSKDLCFYEMVPFALVISENSAHRAPLHRFTLLLWQSGLHNLWVSRGFSNMVKAGKIHFAIFGEGYQAHTLTVKDMRQVLVVYGCGALISLFLFVCELAVSWVNYWLRF</sequence>
<evidence type="ECO:0000256" key="1">
    <source>
        <dbReference type="ARBA" id="ARBA00004651"/>
    </source>
</evidence>
<dbReference type="SUPFAM" id="SSF53850">
    <property type="entry name" value="Periplasmic binding protein-like II"/>
    <property type="match status" value="1"/>
</dbReference>
<evidence type="ECO:0000313" key="9">
    <source>
        <dbReference type="RefSeq" id="XP_016989151.1"/>
    </source>
</evidence>
<organism evidence="9">
    <name type="scientific">Drosophila rhopaloa</name>
    <name type="common">Fruit fly</name>
    <dbReference type="NCBI Taxonomy" id="1041015"/>
    <lineage>
        <taxon>Eukaryota</taxon>
        <taxon>Metazoa</taxon>
        <taxon>Ecdysozoa</taxon>
        <taxon>Arthropoda</taxon>
        <taxon>Hexapoda</taxon>
        <taxon>Insecta</taxon>
        <taxon>Pterygota</taxon>
        <taxon>Neoptera</taxon>
        <taxon>Endopterygota</taxon>
        <taxon>Diptera</taxon>
        <taxon>Brachycera</taxon>
        <taxon>Muscomorpha</taxon>
        <taxon>Ephydroidea</taxon>
        <taxon>Drosophilidae</taxon>
        <taxon>Drosophila</taxon>
        <taxon>Sophophora</taxon>
    </lineage>
</organism>
<feature type="transmembrane region" description="Helical" evidence="8">
    <location>
        <begin position="516"/>
        <end position="543"/>
    </location>
</feature>
<evidence type="ECO:0000256" key="3">
    <source>
        <dbReference type="ARBA" id="ARBA00022692"/>
    </source>
</evidence>
<proteinExistence type="predicted"/>
<keyword evidence="5 8" id="KW-0472">Membrane</keyword>
<accession>A0A6P4FVD2</accession>
<evidence type="ECO:0000256" key="7">
    <source>
        <dbReference type="ARBA" id="ARBA00023180"/>
    </source>
</evidence>
<keyword evidence="6" id="KW-0675">Receptor</keyword>
<dbReference type="RefSeq" id="XP_016989151.2">
    <property type="nucleotide sequence ID" value="XM_017133662.2"/>
</dbReference>